<sequence length="79" mass="9210">MLRPLEEVWWEQEEEAMWWLQAWVPGSQGPRPISVTLGAIKDTLELVAHQMLSWAEAMFSWALKRLCKPLLDLYGLTAR</sequence>
<protein>
    <submittedName>
        <fullName evidence="1">Uncharacterized protein</fullName>
    </submittedName>
</protein>
<proteinExistence type="predicted"/>
<dbReference type="EMBL" id="JASSZA010000013">
    <property type="protein sequence ID" value="KAK2095287.1"/>
    <property type="molecule type" value="Genomic_DNA"/>
</dbReference>
<keyword evidence="2" id="KW-1185">Reference proteome</keyword>
<evidence type="ECO:0000313" key="2">
    <source>
        <dbReference type="Proteomes" id="UP001266305"/>
    </source>
</evidence>
<dbReference type="Proteomes" id="UP001266305">
    <property type="component" value="Unassembled WGS sequence"/>
</dbReference>
<accession>A0ABQ9UG79</accession>
<reference evidence="1 2" key="1">
    <citation type="submission" date="2023-05" db="EMBL/GenBank/DDBJ databases">
        <title>B98-5 Cell Line De Novo Hybrid Assembly: An Optical Mapping Approach.</title>
        <authorList>
            <person name="Kananen K."/>
            <person name="Auerbach J.A."/>
            <person name="Kautto E."/>
            <person name="Blachly J.S."/>
        </authorList>
    </citation>
    <scope>NUCLEOTIDE SEQUENCE [LARGE SCALE GENOMIC DNA]</scope>
    <source>
        <strain evidence="1">B95-8</strain>
        <tissue evidence="1">Cell line</tissue>
    </source>
</reference>
<name>A0ABQ9UG79_SAGOE</name>
<evidence type="ECO:0000313" key="1">
    <source>
        <dbReference type="EMBL" id="KAK2095287.1"/>
    </source>
</evidence>
<comment type="caution">
    <text evidence="1">The sequence shown here is derived from an EMBL/GenBank/DDBJ whole genome shotgun (WGS) entry which is preliminary data.</text>
</comment>
<organism evidence="1 2">
    <name type="scientific">Saguinus oedipus</name>
    <name type="common">Cotton-top tamarin</name>
    <name type="synonym">Oedipomidas oedipus</name>
    <dbReference type="NCBI Taxonomy" id="9490"/>
    <lineage>
        <taxon>Eukaryota</taxon>
        <taxon>Metazoa</taxon>
        <taxon>Chordata</taxon>
        <taxon>Craniata</taxon>
        <taxon>Vertebrata</taxon>
        <taxon>Euteleostomi</taxon>
        <taxon>Mammalia</taxon>
        <taxon>Eutheria</taxon>
        <taxon>Euarchontoglires</taxon>
        <taxon>Primates</taxon>
        <taxon>Haplorrhini</taxon>
        <taxon>Platyrrhini</taxon>
        <taxon>Cebidae</taxon>
        <taxon>Callitrichinae</taxon>
        <taxon>Saguinus</taxon>
    </lineage>
</organism>
<gene>
    <name evidence="1" type="ORF">P7K49_026703</name>
</gene>